<evidence type="ECO:0000259" key="7">
    <source>
        <dbReference type="Pfam" id="PF00892"/>
    </source>
</evidence>
<dbReference type="PANTHER" id="PTHR32322">
    <property type="entry name" value="INNER MEMBRANE TRANSPORTER"/>
    <property type="match status" value="1"/>
</dbReference>
<comment type="similarity">
    <text evidence="2">Belongs to the EamA transporter family.</text>
</comment>
<dbReference type="OrthoDB" id="9812547at2"/>
<dbReference type="PANTHER" id="PTHR32322:SF2">
    <property type="entry name" value="EAMA DOMAIN-CONTAINING PROTEIN"/>
    <property type="match status" value="1"/>
</dbReference>
<feature type="transmembrane region" description="Helical" evidence="6">
    <location>
        <begin position="21"/>
        <end position="45"/>
    </location>
</feature>
<dbReference type="GO" id="GO:0016020">
    <property type="term" value="C:membrane"/>
    <property type="evidence" value="ECO:0007669"/>
    <property type="project" value="UniProtKB-SubCell"/>
</dbReference>
<dbReference type="RefSeq" id="WP_140649348.1">
    <property type="nucleotide sequence ID" value="NZ_RCZB01000003.1"/>
</dbReference>
<dbReference type="InterPro" id="IPR037185">
    <property type="entry name" value="EmrE-like"/>
</dbReference>
<dbReference type="InterPro" id="IPR000620">
    <property type="entry name" value="EamA_dom"/>
</dbReference>
<dbReference type="InterPro" id="IPR050638">
    <property type="entry name" value="AA-Vitamin_Transporters"/>
</dbReference>
<feature type="transmembrane region" description="Helical" evidence="6">
    <location>
        <begin position="281"/>
        <end position="301"/>
    </location>
</feature>
<dbReference type="AlphaFoldDB" id="A0A502FDH1"/>
<evidence type="ECO:0000313" key="8">
    <source>
        <dbReference type="EMBL" id="TPG11743.1"/>
    </source>
</evidence>
<organism evidence="8 9">
    <name type="scientific">Rhodanobacter glycinis</name>
    <dbReference type="NCBI Taxonomy" id="582702"/>
    <lineage>
        <taxon>Bacteria</taxon>
        <taxon>Pseudomonadati</taxon>
        <taxon>Pseudomonadota</taxon>
        <taxon>Gammaproteobacteria</taxon>
        <taxon>Lysobacterales</taxon>
        <taxon>Rhodanobacteraceae</taxon>
        <taxon>Rhodanobacter</taxon>
    </lineage>
</organism>
<comment type="caution">
    <text evidence="8">The sequence shown here is derived from an EMBL/GenBank/DDBJ whole genome shotgun (WGS) entry which is preliminary data.</text>
</comment>
<proteinExistence type="inferred from homology"/>
<keyword evidence="4 6" id="KW-1133">Transmembrane helix</keyword>
<sequence>MSDISPVAAAASPRSLTDPRLLIPLALLALYVIWGSTYLGIRYALESYPPFLLAGVRFLCAGVVLYGFLRWRGMASPTPLQWRNAAFTGLLLLGFGNGLVCFAEERVSSGIAAVAVASMPLFAALFSGMYGEWPNRRESIGLAIGFAGVIVLNLGSSLSGSRLGALALLVAAMCWAFGSAWSRRREMPPGPMNTAAQMLCASVALLLVGFATGEHLPSHPTIRATLAVVYLAVFGSIIAFSAYLYVLKHARPALATSYAYVNPPVAVLFGVLLAGEHVGPYDLTGMAIILFGVAVITLAKLKRKVS</sequence>
<feature type="domain" description="EamA" evidence="7">
    <location>
        <begin position="163"/>
        <end position="297"/>
    </location>
</feature>
<evidence type="ECO:0000256" key="5">
    <source>
        <dbReference type="ARBA" id="ARBA00023136"/>
    </source>
</evidence>
<dbReference type="STRING" id="582702.SAMN05192579_103186"/>
<evidence type="ECO:0000256" key="4">
    <source>
        <dbReference type="ARBA" id="ARBA00022989"/>
    </source>
</evidence>
<evidence type="ECO:0000256" key="1">
    <source>
        <dbReference type="ARBA" id="ARBA00004141"/>
    </source>
</evidence>
<feature type="transmembrane region" description="Helical" evidence="6">
    <location>
        <begin position="51"/>
        <end position="69"/>
    </location>
</feature>
<feature type="transmembrane region" description="Helical" evidence="6">
    <location>
        <begin position="224"/>
        <end position="246"/>
    </location>
</feature>
<accession>A0A502FDH1</accession>
<dbReference type="Gene3D" id="1.10.3730.20">
    <property type="match status" value="1"/>
</dbReference>
<feature type="domain" description="EamA" evidence="7">
    <location>
        <begin position="25"/>
        <end position="153"/>
    </location>
</feature>
<feature type="transmembrane region" description="Helical" evidence="6">
    <location>
        <begin position="258"/>
        <end position="275"/>
    </location>
</feature>
<keyword evidence="9" id="KW-1185">Reference proteome</keyword>
<feature type="transmembrane region" description="Helical" evidence="6">
    <location>
        <begin position="164"/>
        <end position="182"/>
    </location>
</feature>
<feature type="transmembrane region" description="Helical" evidence="6">
    <location>
        <begin position="194"/>
        <end position="212"/>
    </location>
</feature>
<dbReference type="EMBL" id="RCZO01000001">
    <property type="protein sequence ID" value="TPG11743.1"/>
    <property type="molecule type" value="Genomic_DNA"/>
</dbReference>
<feature type="transmembrane region" description="Helical" evidence="6">
    <location>
        <begin position="81"/>
        <end position="103"/>
    </location>
</feature>
<keyword evidence="3 6" id="KW-0812">Transmembrane</keyword>
<reference evidence="8 9" key="1">
    <citation type="journal article" date="2019" name="Environ. Microbiol.">
        <title>Species interactions and distinct microbial communities in high Arctic permafrost affected cryosols are associated with the CH4 and CO2 gas fluxes.</title>
        <authorList>
            <person name="Altshuler I."/>
            <person name="Hamel J."/>
            <person name="Turney S."/>
            <person name="Magnuson E."/>
            <person name="Levesque R."/>
            <person name="Greer C."/>
            <person name="Whyte L.G."/>
        </authorList>
    </citation>
    <scope>NUCLEOTIDE SEQUENCE [LARGE SCALE GENOMIC DNA]</scope>
    <source>
        <strain evidence="8 9">S13Y</strain>
    </source>
</reference>
<evidence type="ECO:0000256" key="2">
    <source>
        <dbReference type="ARBA" id="ARBA00007362"/>
    </source>
</evidence>
<feature type="transmembrane region" description="Helical" evidence="6">
    <location>
        <begin position="109"/>
        <end position="128"/>
    </location>
</feature>
<keyword evidence="5 6" id="KW-0472">Membrane</keyword>
<dbReference type="Pfam" id="PF00892">
    <property type="entry name" value="EamA"/>
    <property type="match status" value="2"/>
</dbReference>
<dbReference type="SUPFAM" id="SSF103481">
    <property type="entry name" value="Multidrug resistance efflux transporter EmrE"/>
    <property type="match status" value="2"/>
</dbReference>
<comment type="subcellular location">
    <subcellularLocation>
        <location evidence="1">Membrane</location>
        <topology evidence="1">Multi-pass membrane protein</topology>
    </subcellularLocation>
</comment>
<gene>
    <name evidence="8" type="primary">yedA</name>
    <name evidence="8" type="ORF">EAH88_04425</name>
</gene>
<feature type="transmembrane region" description="Helical" evidence="6">
    <location>
        <begin position="140"/>
        <end position="158"/>
    </location>
</feature>
<name>A0A502FDH1_9GAMM</name>
<protein>
    <submittedName>
        <fullName evidence="8">Drug/metabolite exporter YedA</fullName>
    </submittedName>
</protein>
<evidence type="ECO:0000256" key="3">
    <source>
        <dbReference type="ARBA" id="ARBA00022692"/>
    </source>
</evidence>
<dbReference type="Proteomes" id="UP000319486">
    <property type="component" value="Unassembled WGS sequence"/>
</dbReference>
<dbReference type="NCBIfam" id="NF008432">
    <property type="entry name" value="PRK11272.1"/>
    <property type="match status" value="1"/>
</dbReference>
<evidence type="ECO:0000313" key="9">
    <source>
        <dbReference type="Proteomes" id="UP000319486"/>
    </source>
</evidence>
<evidence type="ECO:0000256" key="6">
    <source>
        <dbReference type="SAM" id="Phobius"/>
    </source>
</evidence>